<evidence type="ECO:0000313" key="3">
    <source>
        <dbReference type="Proteomes" id="UP000001072"/>
    </source>
</evidence>
<dbReference type="InParanoid" id="F4RMB9"/>
<dbReference type="EMBL" id="GL883108">
    <property type="protein sequence ID" value="EGG06498.1"/>
    <property type="molecule type" value="Genomic_DNA"/>
</dbReference>
<feature type="region of interest" description="Disordered" evidence="1">
    <location>
        <begin position="94"/>
        <end position="138"/>
    </location>
</feature>
<accession>F4RMB9</accession>
<dbReference type="AlphaFoldDB" id="F4RMB9"/>
<protein>
    <submittedName>
        <fullName evidence="2">Uncharacterized protein</fullName>
    </submittedName>
</protein>
<dbReference type="VEuPathDB" id="FungiDB:MELLADRAFT_106693"/>
<reference evidence="3" key="1">
    <citation type="journal article" date="2011" name="Proc. Natl. Acad. Sci. U.S.A.">
        <title>Obligate biotrophy features unraveled by the genomic analysis of rust fungi.</title>
        <authorList>
            <person name="Duplessis S."/>
            <person name="Cuomo C.A."/>
            <person name="Lin Y.-C."/>
            <person name="Aerts A."/>
            <person name="Tisserant E."/>
            <person name="Veneault-Fourrey C."/>
            <person name="Joly D.L."/>
            <person name="Hacquard S."/>
            <person name="Amselem J."/>
            <person name="Cantarel B.L."/>
            <person name="Chiu R."/>
            <person name="Coutinho P.M."/>
            <person name="Feau N."/>
            <person name="Field M."/>
            <person name="Frey P."/>
            <person name="Gelhaye E."/>
            <person name="Goldberg J."/>
            <person name="Grabherr M.G."/>
            <person name="Kodira C.D."/>
            <person name="Kohler A."/>
            <person name="Kuees U."/>
            <person name="Lindquist E.A."/>
            <person name="Lucas S.M."/>
            <person name="Mago R."/>
            <person name="Mauceli E."/>
            <person name="Morin E."/>
            <person name="Murat C."/>
            <person name="Pangilinan J.L."/>
            <person name="Park R."/>
            <person name="Pearson M."/>
            <person name="Quesneville H."/>
            <person name="Rouhier N."/>
            <person name="Sakthikumar S."/>
            <person name="Salamov A.A."/>
            <person name="Schmutz J."/>
            <person name="Selles B."/>
            <person name="Shapiro H."/>
            <person name="Tanguay P."/>
            <person name="Tuskan G.A."/>
            <person name="Henrissat B."/>
            <person name="Van de Peer Y."/>
            <person name="Rouze P."/>
            <person name="Ellis J.G."/>
            <person name="Dodds P.N."/>
            <person name="Schein J.E."/>
            <person name="Zhong S."/>
            <person name="Hamelin R.C."/>
            <person name="Grigoriev I.V."/>
            <person name="Szabo L.J."/>
            <person name="Martin F."/>
        </authorList>
    </citation>
    <scope>NUCLEOTIDE SEQUENCE [LARGE SCALE GENOMIC DNA]</scope>
    <source>
        <strain evidence="3">98AG31 / pathotype 3-4-7</strain>
    </source>
</reference>
<dbReference type="HOGENOM" id="CLU_1138205_0_0_1"/>
<dbReference type="Proteomes" id="UP000001072">
    <property type="component" value="Unassembled WGS sequence"/>
</dbReference>
<feature type="compositionally biased region" description="Low complexity" evidence="1">
    <location>
        <begin position="121"/>
        <end position="131"/>
    </location>
</feature>
<organism evidence="3">
    <name type="scientific">Melampsora larici-populina (strain 98AG31 / pathotype 3-4-7)</name>
    <name type="common">Poplar leaf rust fungus</name>
    <dbReference type="NCBI Taxonomy" id="747676"/>
    <lineage>
        <taxon>Eukaryota</taxon>
        <taxon>Fungi</taxon>
        <taxon>Dikarya</taxon>
        <taxon>Basidiomycota</taxon>
        <taxon>Pucciniomycotina</taxon>
        <taxon>Pucciniomycetes</taxon>
        <taxon>Pucciniales</taxon>
        <taxon>Melampsoraceae</taxon>
        <taxon>Melampsora</taxon>
    </lineage>
</organism>
<keyword evidence="3" id="KW-1185">Reference proteome</keyword>
<gene>
    <name evidence="2" type="ORF">MELLADRAFT_106693</name>
</gene>
<dbReference type="GeneID" id="18922969"/>
<sequence length="244" mass="28248">MYFEHWLSANYPYISQEMICLWKLCCFEFDKVSRKNQSYNICLIMRSDGGDDQKFGRSQLFSSNSGKVADVDVPLSTKDSKRVIGWDHWTQVSPPRKRVARSSRRQQHTETGVCGRLSSANQNQKKPNWNQQRKRGPRIAKNKQHLIFSTGSQHGYPHAPNSSTGVVQPTEINHLDSSINKEQHQYQTDYPDTCFHKEEHQYRVPSSPPAMPYEQDIIAYEQENCSLTSRILSWLSNSETSSRF</sequence>
<dbReference type="KEGG" id="mlr:MELLADRAFT_106693"/>
<proteinExistence type="predicted"/>
<evidence type="ECO:0000313" key="2">
    <source>
        <dbReference type="EMBL" id="EGG06498.1"/>
    </source>
</evidence>
<feature type="compositionally biased region" description="Basic residues" evidence="1">
    <location>
        <begin position="95"/>
        <end position="106"/>
    </location>
</feature>
<dbReference type="RefSeq" id="XP_007410332.1">
    <property type="nucleotide sequence ID" value="XM_007410270.1"/>
</dbReference>
<evidence type="ECO:0000256" key="1">
    <source>
        <dbReference type="SAM" id="MobiDB-lite"/>
    </source>
</evidence>
<name>F4RMB9_MELLP</name>